<dbReference type="EC" id="2.4.1.-" evidence="10"/>
<dbReference type="FunFam" id="3.90.550.50:FF:000055">
    <property type="entry name" value="Hexosyltransferase"/>
    <property type="match status" value="1"/>
</dbReference>
<accession>A0A553QZM6</accession>
<protein>
    <recommendedName>
        <fullName evidence="10">Hexosyltransferase</fullName>
        <ecNumber evidence="10">2.4.1.-</ecNumber>
    </recommendedName>
</protein>
<keyword evidence="3 10" id="KW-0328">Glycosyltransferase</keyword>
<dbReference type="PANTHER" id="PTHR11214">
    <property type="entry name" value="BETA-1,3-N-ACETYLGLUCOSAMINYLTRANSFERASE"/>
    <property type="match status" value="1"/>
</dbReference>
<comment type="subcellular location">
    <subcellularLocation>
        <location evidence="1 10">Golgi apparatus membrane</location>
        <topology evidence="1 10">Single-pass type II membrane protein</topology>
    </subcellularLocation>
</comment>
<dbReference type="STRING" id="623744.A0A553QZM6"/>
<dbReference type="Pfam" id="PF01762">
    <property type="entry name" value="Galactosyl_T"/>
    <property type="match status" value="1"/>
</dbReference>
<organism evidence="11 12">
    <name type="scientific">Danionella cerebrum</name>
    <dbReference type="NCBI Taxonomy" id="2873325"/>
    <lineage>
        <taxon>Eukaryota</taxon>
        <taxon>Metazoa</taxon>
        <taxon>Chordata</taxon>
        <taxon>Craniata</taxon>
        <taxon>Vertebrata</taxon>
        <taxon>Euteleostomi</taxon>
        <taxon>Actinopterygii</taxon>
        <taxon>Neopterygii</taxon>
        <taxon>Teleostei</taxon>
        <taxon>Ostariophysi</taxon>
        <taxon>Cypriniformes</taxon>
        <taxon>Danionidae</taxon>
        <taxon>Danioninae</taxon>
        <taxon>Danionella</taxon>
    </lineage>
</organism>
<evidence type="ECO:0000313" key="11">
    <source>
        <dbReference type="EMBL" id="TRY95415.1"/>
    </source>
</evidence>
<evidence type="ECO:0000256" key="7">
    <source>
        <dbReference type="ARBA" id="ARBA00022989"/>
    </source>
</evidence>
<evidence type="ECO:0000256" key="8">
    <source>
        <dbReference type="ARBA" id="ARBA00023034"/>
    </source>
</evidence>
<dbReference type="InterPro" id="IPR029044">
    <property type="entry name" value="Nucleotide-diphossugar_trans"/>
</dbReference>
<dbReference type="GO" id="GO:0006493">
    <property type="term" value="P:protein O-linked glycosylation"/>
    <property type="evidence" value="ECO:0007669"/>
    <property type="project" value="TreeGrafter"/>
</dbReference>
<dbReference type="Gene3D" id="3.90.550.50">
    <property type="match status" value="1"/>
</dbReference>
<keyword evidence="5" id="KW-0812">Transmembrane</keyword>
<dbReference type="OrthoDB" id="2139606at2759"/>
<keyword evidence="4" id="KW-0808">Transferase</keyword>
<dbReference type="AlphaFoldDB" id="A0A553QZM6"/>
<evidence type="ECO:0000256" key="5">
    <source>
        <dbReference type="ARBA" id="ARBA00022692"/>
    </source>
</evidence>
<keyword evidence="8 10" id="KW-0333">Golgi apparatus</keyword>
<proteinExistence type="inferred from homology"/>
<evidence type="ECO:0000256" key="9">
    <source>
        <dbReference type="ARBA" id="ARBA00023136"/>
    </source>
</evidence>
<dbReference type="SUPFAM" id="SSF53448">
    <property type="entry name" value="Nucleotide-diphospho-sugar transferases"/>
    <property type="match status" value="1"/>
</dbReference>
<evidence type="ECO:0000256" key="6">
    <source>
        <dbReference type="ARBA" id="ARBA00022968"/>
    </source>
</evidence>
<evidence type="ECO:0000256" key="1">
    <source>
        <dbReference type="ARBA" id="ARBA00004323"/>
    </source>
</evidence>
<dbReference type="PANTHER" id="PTHR11214:SF378">
    <property type="entry name" value="BETA-1,3-GALACTOSYLTRANSFERASE 4"/>
    <property type="match status" value="1"/>
</dbReference>
<evidence type="ECO:0000256" key="10">
    <source>
        <dbReference type="RuleBase" id="RU363063"/>
    </source>
</evidence>
<dbReference type="InterPro" id="IPR002659">
    <property type="entry name" value="Glyco_trans_31"/>
</dbReference>
<evidence type="ECO:0000256" key="4">
    <source>
        <dbReference type="ARBA" id="ARBA00022679"/>
    </source>
</evidence>
<reference evidence="11 12" key="1">
    <citation type="journal article" date="2019" name="Sci. Data">
        <title>Hybrid genome assembly and annotation of Danionella translucida.</title>
        <authorList>
            <person name="Kadobianskyi M."/>
            <person name="Schulze L."/>
            <person name="Schuelke M."/>
            <person name="Judkewitz B."/>
        </authorList>
    </citation>
    <scope>NUCLEOTIDE SEQUENCE [LARGE SCALE GENOMIC DNA]</scope>
    <source>
        <strain evidence="11 12">Bolton</strain>
    </source>
</reference>
<keyword evidence="9" id="KW-0472">Membrane</keyword>
<gene>
    <name evidence="11" type="ORF">DNTS_003550</name>
</gene>
<name>A0A553QZM6_9TELE</name>
<evidence type="ECO:0000256" key="2">
    <source>
        <dbReference type="ARBA" id="ARBA00008661"/>
    </source>
</evidence>
<comment type="similarity">
    <text evidence="2 10">Belongs to the glycosyltransferase 31 family.</text>
</comment>
<keyword evidence="12" id="KW-1185">Reference proteome</keyword>
<evidence type="ECO:0000313" key="12">
    <source>
        <dbReference type="Proteomes" id="UP000316079"/>
    </source>
</evidence>
<dbReference type="EMBL" id="SRMA01025368">
    <property type="protein sequence ID" value="TRY95415.1"/>
    <property type="molecule type" value="Genomic_DNA"/>
</dbReference>
<dbReference type="Proteomes" id="UP000316079">
    <property type="component" value="Unassembled WGS sequence"/>
</dbReference>
<dbReference type="GO" id="GO:0000139">
    <property type="term" value="C:Golgi membrane"/>
    <property type="evidence" value="ECO:0007669"/>
    <property type="project" value="UniProtKB-SubCell"/>
</dbReference>
<comment type="caution">
    <text evidence="11">The sequence shown here is derived from an EMBL/GenBank/DDBJ whole genome shotgun (WGS) entry which is preliminary data.</text>
</comment>
<evidence type="ECO:0000256" key="3">
    <source>
        <dbReference type="ARBA" id="ARBA00022676"/>
    </source>
</evidence>
<keyword evidence="7" id="KW-1133">Transmembrane helix</keyword>
<dbReference type="GO" id="GO:0016758">
    <property type="term" value="F:hexosyltransferase activity"/>
    <property type="evidence" value="ECO:0007669"/>
    <property type="project" value="InterPro"/>
</dbReference>
<keyword evidence="6" id="KW-0735">Signal-anchor</keyword>
<sequence length="315" mass="35329">MSKANGALGSALRRTIPTNRSGEYQLMPSIHVCERAKPHLVILVTTAPGNRKARQAIRETWGGEIQVRGQRVMTLFVVGYPLNPVIGKELIEEAKEHGDLIQGHFIDTYTNLTLKTTCMLAWVQRFCPQAHYVAKVDDDVMFNPSALLQYLNFSFKNEQIDLYLGRVHMKVAPDRNPASRHFLSEMAFTGTVLPDYCSGTAYVLSQSALLKLSAVALTFQLPNTLPPEDVFMGICAQAAGISPTHSPLFSGGPAVPYSRCCYQTMVSVHHTKPQEMMWYWMDMRSRGPCSWLKMRTSFGVCKLRALLGTLLRKDW</sequence>